<feature type="region of interest" description="Disordered" evidence="1">
    <location>
        <begin position="72"/>
        <end position="110"/>
    </location>
</feature>
<reference evidence="2" key="1">
    <citation type="submission" date="2025-08" db="UniProtKB">
        <authorList>
            <consortium name="Ensembl"/>
        </authorList>
    </citation>
    <scope>IDENTIFICATION</scope>
</reference>
<organism evidence="2 3">
    <name type="scientific">Buteo japonicus</name>
    <dbReference type="NCBI Taxonomy" id="224669"/>
    <lineage>
        <taxon>Eukaryota</taxon>
        <taxon>Metazoa</taxon>
        <taxon>Chordata</taxon>
        <taxon>Craniata</taxon>
        <taxon>Vertebrata</taxon>
        <taxon>Euteleostomi</taxon>
        <taxon>Archelosauria</taxon>
        <taxon>Archosauria</taxon>
        <taxon>Dinosauria</taxon>
        <taxon>Saurischia</taxon>
        <taxon>Theropoda</taxon>
        <taxon>Coelurosauria</taxon>
        <taxon>Aves</taxon>
        <taxon>Neognathae</taxon>
        <taxon>Neoaves</taxon>
        <taxon>Telluraves</taxon>
        <taxon>Accipitrimorphae</taxon>
        <taxon>Accipitriformes</taxon>
        <taxon>Accipitridae</taxon>
        <taxon>Accipitrinae</taxon>
        <taxon>Buteo</taxon>
    </lineage>
</organism>
<evidence type="ECO:0000313" key="3">
    <source>
        <dbReference type="Proteomes" id="UP000694555"/>
    </source>
</evidence>
<dbReference type="AlphaFoldDB" id="A0A8C0B1A3"/>
<feature type="region of interest" description="Disordered" evidence="1">
    <location>
        <begin position="132"/>
        <end position="151"/>
    </location>
</feature>
<dbReference type="Proteomes" id="UP000694555">
    <property type="component" value="Unplaced"/>
</dbReference>
<evidence type="ECO:0000313" key="2">
    <source>
        <dbReference type="Ensembl" id="ENSBJAP00000010096.1"/>
    </source>
</evidence>
<reference evidence="2" key="2">
    <citation type="submission" date="2025-09" db="UniProtKB">
        <authorList>
            <consortium name="Ensembl"/>
        </authorList>
    </citation>
    <scope>IDENTIFICATION</scope>
</reference>
<feature type="compositionally biased region" description="Basic residues" evidence="1">
    <location>
        <begin position="88"/>
        <end position="98"/>
    </location>
</feature>
<proteinExistence type="predicted"/>
<sequence length="151" mass="17063">MWQFYHHPNAGQHPNQCQFLSVISSEARLKPGHGSLQITSSDVYSVWFPGSTSATESWECWIICMEQIQCSDKPKPMRDTGSSSASHRSQKASPRHPRGQSEPRPNKKHSYLYDLSKSQSCLGAWNKNDTYLSPLLDPHPKQAHRGENTQA</sequence>
<accession>A0A8C0B1A3</accession>
<name>A0A8C0B1A3_9AVES</name>
<evidence type="ECO:0000256" key="1">
    <source>
        <dbReference type="SAM" id="MobiDB-lite"/>
    </source>
</evidence>
<dbReference type="Ensembl" id="ENSBJAT00000010388.1">
    <property type="protein sequence ID" value="ENSBJAP00000010096.1"/>
    <property type="gene ID" value="ENSBJAG00000006907.1"/>
</dbReference>
<protein>
    <submittedName>
        <fullName evidence="2">Fatty acid hydroxylase domain containing 2</fullName>
    </submittedName>
</protein>
<keyword evidence="3" id="KW-1185">Reference proteome</keyword>
<feature type="compositionally biased region" description="Basic and acidic residues" evidence="1">
    <location>
        <begin position="138"/>
        <end position="151"/>
    </location>
</feature>